<sequence length="62" mass="6684">MAMSDIHIDGCRQYVDQAGLVVCTPLFSLVLLLYLTSVCNAEQFVGLFVGYVENLTGGIATI</sequence>
<organism evidence="1 2">
    <name type="scientific">Halohasta litchfieldiae</name>
    <dbReference type="NCBI Taxonomy" id="1073996"/>
    <lineage>
        <taxon>Archaea</taxon>
        <taxon>Methanobacteriati</taxon>
        <taxon>Methanobacteriota</taxon>
        <taxon>Stenosarchaea group</taxon>
        <taxon>Halobacteria</taxon>
        <taxon>Halobacteriales</taxon>
        <taxon>Haloferacaceae</taxon>
        <taxon>Halohasta</taxon>
    </lineage>
</organism>
<protein>
    <submittedName>
        <fullName evidence="1">Uncharacterized protein</fullName>
    </submittedName>
</protein>
<accession>A0A2H4Q163</accession>
<evidence type="ECO:0000313" key="1">
    <source>
        <dbReference type="EMBL" id="SEJ02947.1"/>
    </source>
</evidence>
<dbReference type="Proteomes" id="UP000198888">
    <property type="component" value="Unassembled WGS sequence"/>
</dbReference>
<proteinExistence type="predicted"/>
<dbReference type="KEGG" id="hae:halTADL_1297"/>
<dbReference type="STRING" id="1073996.SAMN05444271_1176"/>
<gene>
    <name evidence="1" type="ORF">SAMN05444271_1176</name>
</gene>
<name>A0A1H6VMJ0_9EURY</name>
<evidence type="ECO:0000313" key="2">
    <source>
        <dbReference type="Proteomes" id="UP000198888"/>
    </source>
</evidence>
<dbReference type="AlphaFoldDB" id="A0A1H6VMJ0"/>
<dbReference type="GeneID" id="35002106"/>
<reference evidence="1 2" key="1">
    <citation type="submission" date="2016-10" db="EMBL/GenBank/DDBJ databases">
        <authorList>
            <person name="de Groot N.N."/>
        </authorList>
    </citation>
    <scope>NUCLEOTIDE SEQUENCE [LARGE SCALE GENOMIC DNA]</scope>
    <source>
        <strain evidence="1 2">DSM 22187</strain>
    </source>
</reference>
<dbReference type="EMBL" id="FNYR01000017">
    <property type="protein sequence ID" value="SEJ02947.1"/>
    <property type="molecule type" value="Genomic_DNA"/>
</dbReference>
<dbReference type="RefSeq" id="WP_089672959.1">
    <property type="nucleotide sequence ID" value="NZ_CP024845.1"/>
</dbReference>
<accession>A0A1H6VMJ0</accession>
<keyword evidence="2" id="KW-1185">Reference proteome</keyword>